<evidence type="ECO:0000313" key="4">
    <source>
        <dbReference type="EMBL" id="RRC96586.1"/>
    </source>
</evidence>
<dbReference type="AlphaFoldDB" id="A0A3P1SHS1"/>
<keyword evidence="1" id="KW-0547">Nucleotide-binding</keyword>
<dbReference type="InterPro" id="IPR003439">
    <property type="entry name" value="ABC_transporter-like_ATP-bd"/>
</dbReference>
<dbReference type="PROSITE" id="PS50893">
    <property type="entry name" value="ABC_TRANSPORTER_2"/>
    <property type="match status" value="1"/>
</dbReference>
<proteinExistence type="predicted"/>
<dbReference type="Proteomes" id="UP000280444">
    <property type="component" value="Unassembled WGS sequence"/>
</dbReference>
<dbReference type="GO" id="GO:0022857">
    <property type="term" value="F:transmembrane transporter activity"/>
    <property type="evidence" value="ECO:0007669"/>
    <property type="project" value="TreeGrafter"/>
</dbReference>
<dbReference type="Pfam" id="PF00005">
    <property type="entry name" value="ABC_tran"/>
    <property type="match status" value="1"/>
</dbReference>
<comment type="caution">
    <text evidence="4">The sequence shown here is derived from an EMBL/GenBank/DDBJ whole genome shotgun (WGS) entry which is preliminary data.</text>
</comment>
<dbReference type="PROSITE" id="PS00211">
    <property type="entry name" value="ABC_TRANSPORTER_1"/>
    <property type="match status" value="1"/>
</dbReference>
<evidence type="ECO:0000256" key="2">
    <source>
        <dbReference type="ARBA" id="ARBA00022840"/>
    </source>
</evidence>
<dbReference type="GO" id="GO:0005524">
    <property type="term" value="F:ATP binding"/>
    <property type="evidence" value="ECO:0007669"/>
    <property type="project" value="UniProtKB-KW"/>
</dbReference>
<dbReference type="PANTHER" id="PTHR24220">
    <property type="entry name" value="IMPORT ATP-BINDING PROTEIN"/>
    <property type="match status" value="1"/>
</dbReference>
<name>A0A3P1SHS1_9ACTO</name>
<organism evidence="4 5">
    <name type="scientific">Schaalia canis</name>
    <dbReference type="NCBI Taxonomy" id="100469"/>
    <lineage>
        <taxon>Bacteria</taxon>
        <taxon>Bacillati</taxon>
        <taxon>Actinomycetota</taxon>
        <taxon>Actinomycetes</taxon>
        <taxon>Actinomycetales</taxon>
        <taxon>Actinomycetaceae</taxon>
        <taxon>Schaalia</taxon>
    </lineage>
</organism>
<dbReference type="GO" id="GO:0005886">
    <property type="term" value="C:plasma membrane"/>
    <property type="evidence" value="ECO:0007669"/>
    <property type="project" value="TreeGrafter"/>
</dbReference>
<dbReference type="OrthoDB" id="4425833at2"/>
<dbReference type="InterPro" id="IPR003593">
    <property type="entry name" value="AAA+_ATPase"/>
</dbReference>
<dbReference type="EMBL" id="RQZF01000001">
    <property type="protein sequence ID" value="RRC96586.1"/>
    <property type="molecule type" value="Genomic_DNA"/>
</dbReference>
<sequence length="232" mass="25166">MATLQAHEVHFTYPGSSEEVVTNWSHTFNAGQITAMTGESGCGKSTRLFLAALLIRPRSGEILLDGERVDNLSDAQRSHIRAHNFGFVFQDSALDTTRTVLDNVLESCLYRGQAAKEHAAYARELLATMNVDVPLDRRPGQISGGQAQRIALCRALLGRPRVIFADEPTGNLDPDSGQAVMNMLRRAANEGASVIVVTHDPQVAAFSDQHVHIPAPTRAATSAQMPEIRGAR</sequence>
<accession>A0A3P1SHS1</accession>
<evidence type="ECO:0000259" key="3">
    <source>
        <dbReference type="PROSITE" id="PS50893"/>
    </source>
</evidence>
<feature type="domain" description="ABC transporter" evidence="3">
    <location>
        <begin position="4"/>
        <end position="232"/>
    </location>
</feature>
<dbReference type="RefSeq" id="WP_124868073.1">
    <property type="nucleotide sequence ID" value="NZ_RQZF01000001.1"/>
</dbReference>
<protein>
    <submittedName>
        <fullName evidence="4">ATP-binding cassette domain-containing protein</fullName>
    </submittedName>
</protein>
<dbReference type="SMART" id="SM00382">
    <property type="entry name" value="AAA"/>
    <property type="match status" value="1"/>
</dbReference>
<dbReference type="InterPro" id="IPR027417">
    <property type="entry name" value="P-loop_NTPase"/>
</dbReference>
<dbReference type="Gene3D" id="3.40.50.300">
    <property type="entry name" value="P-loop containing nucleotide triphosphate hydrolases"/>
    <property type="match status" value="1"/>
</dbReference>
<evidence type="ECO:0000313" key="5">
    <source>
        <dbReference type="Proteomes" id="UP000280444"/>
    </source>
</evidence>
<gene>
    <name evidence="4" type="ORF">EII11_02150</name>
</gene>
<dbReference type="GO" id="GO:0016887">
    <property type="term" value="F:ATP hydrolysis activity"/>
    <property type="evidence" value="ECO:0007669"/>
    <property type="project" value="InterPro"/>
</dbReference>
<dbReference type="SUPFAM" id="SSF52540">
    <property type="entry name" value="P-loop containing nucleoside triphosphate hydrolases"/>
    <property type="match status" value="1"/>
</dbReference>
<keyword evidence="5" id="KW-1185">Reference proteome</keyword>
<evidence type="ECO:0000256" key="1">
    <source>
        <dbReference type="ARBA" id="ARBA00022741"/>
    </source>
</evidence>
<dbReference type="InterPro" id="IPR017871">
    <property type="entry name" value="ABC_transporter-like_CS"/>
</dbReference>
<dbReference type="InterPro" id="IPR015854">
    <property type="entry name" value="ABC_transpr_LolD-like"/>
</dbReference>
<keyword evidence="2 4" id="KW-0067">ATP-binding</keyword>
<reference evidence="4 5" key="1">
    <citation type="submission" date="2018-11" db="EMBL/GenBank/DDBJ databases">
        <title>Genomes From Bacteria Associated with the Canine Oral Cavity: a Test Case for Automated Genome-Based Taxonomic Assignment.</title>
        <authorList>
            <person name="Coil D.A."/>
            <person name="Jospin G."/>
            <person name="Darling A.E."/>
            <person name="Wallis C."/>
            <person name="Davis I.J."/>
            <person name="Harris S."/>
            <person name="Eisen J.A."/>
            <person name="Holcombe L.J."/>
            <person name="O'Flynn C."/>
        </authorList>
    </citation>
    <scope>NUCLEOTIDE SEQUENCE [LARGE SCALE GENOMIC DNA]</scope>
    <source>
        <strain evidence="4 5">OH770</strain>
    </source>
</reference>